<reference evidence="2 3" key="1">
    <citation type="submission" date="2015-01" db="EMBL/GenBank/DDBJ databases">
        <title>Genome sequence of the beneficial rhizobacterium Pseudomonas fluorescens 2-79.</title>
        <authorList>
            <person name="Thuermer A."/>
            <person name="Daniel R."/>
        </authorList>
    </citation>
    <scope>NUCLEOTIDE SEQUENCE [LARGE SCALE GENOMIC DNA]</scope>
    <source>
        <strain evidence="2 3">2-79</strain>
    </source>
</reference>
<dbReference type="AlphaFoldDB" id="A0A0D0TAS8"/>
<organism evidence="2 3">
    <name type="scientific">Pseudomonas fluorescens</name>
    <dbReference type="NCBI Taxonomy" id="294"/>
    <lineage>
        <taxon>Bacteria</taxon>
        <taxon>Pseudomonadati</taxon>
        <taxon>Pseudomonadota</taxon>
        <taxon>Gammaproteobacteria</taxon>
        <taxon>Pseudomonadales</taxon>
        <taxon>Pseudomonadaceae</taxon>
        <taxon>Pseudomonas</taxon>
    </lineage>
</organism>
<feature type="compositionally biased region" description="Basic and acidic residues" evidence="1">
    <location>
        <begin position="40"/>
        <end position="55"/>
    </location>
</feature>
<evidence type="ECO:0000256" key="1">
    <source>
        <dbReference type="SAM" id="MobiDB-lite"/>
    </source>
</evidence>
<evidence type="ECO:0000313" key="3">
    <source>
        <dbReference type="Proteomes" id="UP000032210"/>
    </source>
</evidence>
<protein>
    <submittedName>
        <fullName evidence="2">Uncharacterized protein</fullName>
    </submittedName>
</protein>
<dbReference type="EMBL" id="JXCQ01000040">
    <property type="protein sequence ID" value="KIR20716.1"/>
    <property type="molecule type" value="Genomic_DNA"/>
</dbReference>
<gene>
    <name evidence="2" type="ORF">PFLU3_38610</name>
</gene>
<comment type="caution">
    <text evidence="2">The sequence shown here is derived from an EMBL/GenBank/DDBJ whole genome shotgun (WGS) entry which is preliminary data.</text>
</comment>
<feature type="region of interest" description="Disordered" evidence="1">
    <location>
        <begin position="40"/>
        <end position="66"/>
    </location>
</feature>
<accession>A0A0D0TAS8</accession>
<dbReference type="Proteomes" id="UP000032210">
    <property type="component" value="Unassembled WGS sequence"/>
</dbReference>
<proteinExistence type="predicted"/>
<sequence length="219" mass="24234">MTTSTGSTGVFGLAPPMPYWNRSLLTGRFQEQVDQAHKRMEGINKPEQDVRRKPDFSTGRPPGDKRTAEEIIKDNPILANLKRVKDANFSLAFELVGDWTEDNKDPNARADAAFNAARVLNYIDTSLSAEGKYRGDVHGNGVLEGFTSSGDARRGTPAGMWKDFTEQGYTALRDDHRLDSTQDGHVLRDGSNFEGILRKLHLSAPPINRTYGKDPRAGS</sequence>
<dbReference type="PATRIC" id="fig|294.125.peg.3961"/>
<name>A0A0D0TAS8_PSEFL</name>
<evidence type="ECO:0000313" key="2">
    <source>
        <dbReference type="EMBL" id="KIR20716.1"/>
    </source>
</evidence>
<dbReference type="RefSeq" id="WP_200893586.1">
    <property type="nucleotide sequence ID" value="NZ_JXCQ01000040.1"/>
</dbReference>